<keyword evidence="2" id="KW-0732">Signal</keyword>
<dbReference type="KEGG" id="snep:Enr13x_64160"/>
<keyword evidence="4" id="KW-1185">Reference proteome</keyword>
<dbReference type="Proteomes" id="UP000319004">
    <property type="component" value="Chromosome"/>
</dbReference>
<dbReference type="EMBL" id="CP037423">
    <property type="protein sequence ID" value="QDV46507.1"/>
    <property type="molecule type" value="Genomic_DNA"/>
</dbReference>
<feature type="region of interest" description="Disordered" evidence="1">
    <location>
        <begin position="24"/>
        <end position="44"/>
    </location>
</feature>
<evidence type="ECO:0000313" key="3">
    <source>
        <dbReference type="EMBL" id="QDV46507.1"/>
    </source>
</evidence>
<feature type="signal peptide" evidence="2">
    <location>
        <begin position="1"/>
        <end position="25"/>
    </location>
</feature>
<organism evidence="3 4">
    <name type="scientific">Stieleria neptunia</name>
    <dbReference type="NCBI Taxonomy" id="2527979"/>
    <lineage>
        <taxon>Bacteria</taxon>
        <taxon>Pseudomonadati</taxon>
        <taxon>Planctomycetota</taxon>
        <taxon>Planctomycetia</taxon>
        <taxon>Pirellulales</taxon>
        <taxon>Pirellulaceae</taxon>
        <taxon>Stieleria</taxon>
    </lineage>
</organism>
<dbReference type="InterPro" id="IPR029058">
    <property type="entry name" value="AB_hydrolase_fold"/>
</dbReference>
<proteinExistence type="predicted"/>
<keyword evidence="3" id="KW-0378">Hydrolase</keyword>
<dbReference type="Gene3D" id="3.40.50.1820">
    <property type="entry name" value="alpha/beta hydrolase"/>
    <property type="match status" value="1"/>
</dbReference>
<accession>A0A518I0G2</accession>
<dbReference type="SUPFAM" id="SSF53474">
    <property type="entry name" value="alpha/beta-Hydrolases"/>
    <property type="match status" value="1"/>
</dbReference>
<feature type="chain" id="PRO_5022076003" evidence="2">
    <location>
        <begin position="26"/>
        <end position="304"/>
    </location>
</feature>
<dbReference type="OrthoDB" id="282214at2"/>
<dbReference type="AlphaFoldDB" id="A0A518I0G2"/>
<gene>
    <name evidence="3" type="ORF">Enr13x_64160</name>
</gene>
<reference evidence="3 4" key="1">
    <citation type="submission" date="2019-03" db="EMBL/GenBank/DDBJ databases">
        <title>Deep-cultivation of Planctomycetes and their phenomic and genomic characterization uncovers novel biology.</title>
        <authorList>
            <person name="Wiegand S."/>
            <person name="Jogler M."/>
            <person name="Boedeker C."/>
            <person name="Pinto D."/>
            <person name="Vollmers J."/>
            <person name="Rivas-Marin E."/>
            <person name="Kohn T."/>
            <person name="Peeters S.H."/>
            <person name="Heuer A."/>
            <person name="Rast P."/>
            <person name="Oberbeckmann S."/>
            <person name="Bunk B."/>
            <person name="Jeske O."/>
            <person name="Meyerdierks A."/>
            <person name="Storesund J.E."/>
            <person name="Kallscheuer N."/>
            <person name="Luecker S."/>
            <person name="Lage O.M."/>
            <person name="Pohl T."/>
            <person name="Merkel B.J."/>
            <person name="Hornburger P."/>
            <person name="Mueller R.-W."/>
            <person name="Bruemmer F."/>
            <person name="Labrenz M."/>
            <person name="Spormann A.M."/>
            <person name="Op den Camp H."/>
            <person name="Overmann J."/>
            <person name="Amann R."/>
            <person name="Jetten M.S.M."/>
            <person name="Mascher T."/>
            <person name="Medema M.H."/>
            <person name="Devos D.P."/>
            <person name="Kaster A.-K."/>
            <person name="Ovreas L."/>
            <person name="Rohde M."/>
            <person name="Galperin M.Y."/>
            <person name="Jogler C."/>
        </authorList>
    </citation>
    <scope>NUCLEOTIDE SEQUENCE [LARGE SCALE GENOMIC DNA]</scope>
    <source>
        <strain evidence="3 4">Enr13</strain>
    </source>
</reference>
<evidence type="ECO:0000256" key="1">
    <source>
        <dbReference type="SAM" id="MobiDB-lite"/>
    </source>
</evidence>
<dbReference type="GO" id="GO:0016787">
    <property type="term" value="F:hydrolase activity"/>
    <property type="evidence" value="ECO:0007669"/>
    <property type="project" value="UniProtKB-KW"/>
</dbReference>
<evidence type="ECO:0000313" key="4">
    <source>
        <dbReference type="Proteomes" id="UP000319004"/>
    </source>
</evidence>
<dbReference type="RefSeq" id="WP_145390701.1">
    <property type="nucleotide sequence ID" value="NZ_CP037423.1"/>
</dbReference>
<protein>
    <submittedName>
        <fullName evidence="3">Alpha/beta hydrolase family protein</fullName>
    </submittedName>
</protein>
<name>A0A518I0G2_9BACT</name>
<sequence length="304" mass="33281" precursor="true">MRRLSVRVVIFAFTLTLLTQSTLSAQGPRKKVDPPPPPGPVKLPTKDGLELSGYYFGSNKGKAAIPVMIVHEWKGQKAPYGKLCVALRDAGCAVLALDYRGHGGSREYTDPRGETQEFDLERMRKQHVMAIVKYDLDAAKAFLEKENNEGKLNLNALVVIGIREGCVLAAGWTQRDWSFVPVGTRKQGQDVKALVLVSPERLLKGVPIETSIAVPTVASLPIMMVVGEGSAEQSDTDRIYKRVEAAKKKLSGGKDPQGLELLQVKQPLGGPFLVNESAKVIPEIVKFVTSQVPISETDNPWIER</sequence>
<evidence type="ECO:0000256" key="2">
    <source>
        <dbReference type="SAM" id="SignalP"/>
    </source>
</evidence>